<dbReference type="Gene3D" id="2.60.40.1180">
    <property type="entry name" value="Golgi alpha-mannosidase II"/>
    <property type="match status" value="1"/>
</dbReference>
<dbReference type="AlphaFoldDB" id="A0A421DHJ1"/>
<dbReference type="PRINTS" id="PR00081">
    <property type="entry name" value="GDHRDH"/>
</dbReference>
<dbReference type="OrthoDB" id="417891at2759"/>
<dbReference type="EMBL" id="NIDN02000004">
    <property type="protein sequence ID" value="RLM01590.1"/>
    <property type="molecule type" value="Genomic_DNA"/>
</dbReference>
<feature type="domain" description="Beta-glucuronidase C-terminal" evidence="4">
    <location>
        <begin position="524"/>
        <end position="620"/>
    </location>
</feature>
<dbReference type="GO" id="GO:0044550">
    <property type="term" value="P:secondary metabolite biosynthetic process"/>
    <property type="evidence" value="ECO:0007669"/>
    <property type="project" value="UniProtKB-ARBA"/>
</dbReference>
<evidence type="ECO:0000256" key="1">
    <source>
        <dbReference type="ARBA" id="ARBA00006484"/>
    </source>
</evidence>
<gene>
    <name evidence="5" type="ORF">CFD26_108988</name>
</gene>
<dbReference type="InterPro" id="IPR036291">
    <property type="entry name" value="NAD(P)-bd_dom_sf"/>
</dbReference>
<comment type="caution">
    <text evidence="5">The sequence shown here is derived from an EMBL/GenBank/DDBJ whole genome shotgun (WGS) entry which is preliminary data.</text>
</comment>
<dbReference type="CDD" id="cd05233">
    <property type="entry name" value="SDR_c"/>
    <property type="match status" value="1"/>
</dbReference>
<dbReference type="SUPFAM" id="SSF51445">
    <property type="entry name" value="(Trans)glycosidases"/>
    <property type="match status" value="1"/>
</dbReference>
<name>A0A421DHJ1_9EURO</name>
<evidence type="ECO:0000256" key="3">
    <source>
        <dbReference type="ARBA" id="ARBA00023002"/>
    </source>
</evidence>
<dbReference type="Proteomes" id="UP000215289">
    <property type="component" value="Unassembled WGS sequence"/>
</dbReference>
<dbReference type="PROSITE" id="PS00061">
    <property type="entry name" value="ADH_SHORT"/>
    <property type="match status" value="1"/>
</dbReference>
<dbReference type="Gene3D" id="3.20.20.80">
    <property type="entry name" value="Glycosidases"/>
    <property type="match status" value="1"/>
</dbReference>
<reference evidence="5 6" key="1">
    <citation type="submission" date="2018-08" db="EMBL/GenBank/DDBJ databases">
        <title>Draft genome sequences of two Aspergillus turcosus clinical strains isolated from bronchoalveolar lavage fluid: one azole-susceptible and the other azole-resistant.</title>
        <authorList>
            <person name="Parent-Michaud M."/>
            <person name="Dufresne P.J."/>
            <person name="Fournier E."/>
            <person name="Martineau C."/>
            <person name="Moreira S."/>
            <person name="Perkins V."/>
            <person name="De Repentigny L."/>
            <person name="Dufresne S.F."/>
        </authorList>
    </citation>
    <scope>NUCLEOTIDE SEQUENCE [LARGE SCALE GENOMIC DNA]</scope>
    <source>
        <strain evidence="5">HMR AF 1038</strain>
    </source>
</reference>
<dbReference type="InterPro" id="IPR020904">
    <property type="entry name" value="Sc_DH/Rdtase_CS"/>
</dbReference>
<evidence type="ECO:0000313" key="5">
    <source>
        <dbReference type="EMBL" id="RLM01590.1"/>
    </source>
</evidence>
<accession>A0A421DHJ1</accession>
<keyword evidence="2" id="KW-0521">NADP</keyword>
<comment type="similarity">
    <text evidence="1">Belongs to the short-chain dehydrogenases/reductases (SDR) family.</text>
</comment>
<organism evidence="5 6">
    <name type="scientific">Aspergillus turcosus</name>
    <dbReference type="NCBI Taxonomy" id="1245748"/>
    <lineage>
        <taxon>Eukaryota</taxon>
        <taxon>Fungi</taxon>
        <taxon>Dikarya</taxon>
        <taxon>Ascomycota</taxon>
        <taxon>Pezizomycotina</taxon>
        <taxon>Eurotiomycetes</taxon>
        <taxon>Eurotiomycetidae</taxon>
        <taxon>Eurotiales</taxon>
        <taxon>Aspergillaceae</taxon>
        <taxon>Aspergillus</taxon>
        <taxon>Aspergillus subgen. Fumigati</taxon>
    </lineage>
</organism>
<dbReference type="FunFam" id="3.40.50.720:FF:000084">
    <property type="entry name" value="Short-chain dehydrogenase reductase"/>
    <property type="match status" value="1"/>
</dbReference>
<sequence length="623" mass="68680">MASAPRGRLQGKNAIITGAAGGIGLETSILFAREGANVLMADISAPALEKALAKVKEVVPDAPRVETIKCDVSKESEVQAMVESQDSWGGTDVMFNNAGIMHADDADAVDTPEKIWDLTHNINVKGVWFGCKHAVLSLRRHKKNRGSIINTASVVALVGSATPQLAYTASKGAVLALTRELAIVHAREGFRFNALCPAPLNTPLLQDWLGDDQPKRHRREVHFPTGRFGEAIEQAHAVVFLASDESSFVNGSDFVVDGGMTKIGLVVIPKTQSTEAAAQVREIERAFADLRCRDITLDNIELGNEMDFQNIGDHWGLWAYKERQIEFFNTINEELTNNGRKYRIGDFAQLWTSEQLLATDIMQSAMGKFVNSISEHHYQSGSKYNLTSLSVYAQNAETLVNKANIRTNLAPYAMSTRSARRAGIPFVLGETNSFSGHGSPGVSNAAAQTLWMIDYSLQAASIGVTGLYYHQGVGYNYSAWEPIDHIGGNVYDYKPSAKRRVMPLYYGYLVYINELWTDDGNLTAYQIWEDEDLKRIVLLNQQPWTELSEGTRPIMSVILPNLARTNGKVTYKRLEFESLTGLTWGGQSWENYEGKPTGKPSLERVGSDGTILMKASSAVLIYL</sequence>
<dbReference type="PANTHER" id="PTHR43180">
    <property type="entry name" value="3-OXOACYL-(ACYL-CARRIER-PROTEIN) REDUCTASE (AFU_ORTHOLOGUE AFUA_6G11210)"/>
    <property type="match status" value="1"/>
</dbReference>
<proteinExistence type="inferred from homology"/>
<keyword evidence="6" id="KW-1185">Reference proteome</keyword>
<dbReference type="STRING" id="1245748.A0A421DHJ1"/>
<dbReference type="InterPro" id="IPR013780">
    <property type="entry name" value="Glyco_hydro_b"/>
</dbReference>
<dbReference type="PRINTS" id="PR00080">
    <property type="entry name" value="SDRFAMILY"/>
</dbReference>
<dbReference type="GO" id="GO:0016491">
    <property type="term" value="F:oxidoreductase activity"/>
    <property type="evidence" value="ECO:0007669"/>
    <property type="project" value="UniProtKB-KW"/>
</dbReference>
<dbReference type="Pfam" id="PF16862">
    <property type="entry name" value="Glyco_hydro_79C"/>
    <property type="match status" value="1"/>
</dbReference>
<dbReference type="Gene3D" id="3.40.50.720">
    <property type="entry name" value="NAD(P)-binding Rossmann-like Domain"/>
    <property type="match status" value="1"/>
</dbReference>
<dbReference type="Pfam" id="PF13561">
    <property type="entry name" value="adh_short_C2"/>
    <property type="match status" value="1"/>
</dbReference>
<dbReference type="InterPro" id="IPR031728">
    <property type="entry name" value="GlcAase_C"/>
</dbReference>
<evidence type="ECO:0000259" key="4">
    <source>
        <dbReference type="Pfam" id="PF16862"/>
    </source>
</evidence>
<dbReference type="SUPFAM" id="SSF51735">
    <property type="entry name" value="NAD(P)-binding Rossmann-fold domains"/>
    <property type="match status" value="1"/>
</dbReference>
<evidence type="ECO:0000256" key="2">
    <source>
        <dbReference type="ARBA" id="ARBA00022857"/>
    </source>
</evidence>
<evidence type="ECO:0000313" key="6">
    <source>
        <dbReference type="Proteomes" id="UP000215289"/>
    </source>
</evidence>
<dbReference type="PANTHER" id="PTHR43180:SF63">
    <property type="entry name" value="DEHYDROGENASE_REDUCTASE FAMILY PROTEIN, PUTATIVE (AFU_ORTHOLOGUE AFUA_6G03520)-RELATED"/>
    <property type="match status" value="1"/>
</dbReference>
<keyword evidence="3" id="KW-0560">Oxidoreductase</keyword>
<dbReference type="InterPro" id="IPR017853">
    <property type="entry name" value="GH"/>
</dbReference>
<protein>
    <recommendedName>
        <fullName evidence="4">Beta-glucuronidase C-terminal domain-containing protein</fullName>
    </recommendedName>
</protein>
<dbReference type="InterPro" id="IPR002347">
    <property type="entry name" value="SDR_fam"/>
</dbReference>